<dbReference type="GO" id="GO:0030313">
    <property type="term" value="C:cell envelope"/>
    <property type="evidence" value="ECO:0007669"/>
    <property type="project" value="UniProtKB-SubCell"/>
</dbReference>
<dbReference type="GO" id="GO:0030246">
    <property type="term" value="F:carbohydrate binding"/>
    <property type="evidence" value="ECO:0007669"/>
    <property type="project" value="UniProtKB-ARBA"/>
</dbReference>
<dbReference type="InterPro" id="IPR028082">
    <property type="entry name" value="Peripla_BP_I"/>
</dbReference>
<dbReference type="OrthoDB" id="6196975at2"/>
<comment type="similarity">
    <text evidence="2">Belongs to the bacterial solute-binding protein 2 family.</text>
</comment>
<comment type="subcellular location">
    <subcellularLocation>
        <location evidence="1">Cell envelope</location>
    </subcellularLocation>
</comment>
<keyword evidence="6" id="KW-1185">Reference proteome</keyword>
<dbReference type="RefSeq" id="WP_114379704.1">
    <property type="nucleotide sequence ID" value="NZ_QPJD01000005.1"/>
</dbReference>
<dbReference type="Proteomes" id="UP000252415">
    <property type="component" value="Unassembled WGS sequence"/>
</dbReference>
<organism evidence="5 6">
    <name type="scientific">Paenibacillus prosopidis</name>
    <dbReference type="NCBI Taxonomy" id="630520"/>
    <lineage>
        <taxon>Bacteria</taxon>
        <taxon>Bacillati</taxon>
        <taxon>Bacillota</taxon>
        <taxon>Bacilli</taxon>
        <taxon>Bacillales</taxon>
        <taxon>Paenibacillaceae</taxon>
        <taxon>Paenibacillus</taxon>
    </lineage>
</organism>
<dbReference type="Pfam" id="PF13407">
    <property type="entry name" value="Peripla_BP_4"/>
    <property type="match status" value="1"/>
</dbReference>
<name>A0A368W2L8_9BACL</name>
<dbReference type="AlphaFoldDB" id="A0A368W2L8"/>
<dbReference type="Gene3D" id="3.40.50.2300">
    <property type="match status" value="2"/>
</dbReference>
<gene>
    <name evidence="5" type="ORF">DFP97_105135</name>
</gene>
<dbReference type="PANTHER" id="PTHR46847:SF1">
    <property type="entry name" value="D-ALLOSE-BINDING PERIPLASMIC PROTEIN-RELATED"/>
    <property type="match status" value="1"/>
</dbReference>
<evidence type="ECO:0000313" key="6">
    <source>
        <dbReference type="Proteomes" id="UP000252415"/>
    </source>
</evidence>
<comment type="caution">
    <text evidence="5">The sequence shown here is derived from an EMBL/GenBank/DDBJ whole genome shotgun (WGS) entry which is preliminary data.</text>
</comment>
<dbReference type="InterPro" id="IPR025997">
    <property type="entry name" value="SBP_2_dom"/>
</dbReference>
<dbReference type="PANTHER" id="PTHR46847">
    <property type="entry name" value="D-ALLOSE-BINDING PERIPLASMIC PROTEIN-RELATED"/>
    <property type="match status" value="1"/>
</dbReference>
<dbReference type="SUPFAM" id="SSF53822">
    <property type="entry name" value="Periplasmic binding protein-like I"/>
    <property type="match status" value="1"/>
</dbReference>
<dbReference type="CDD" id="cd20006">
    <property type="entry name" value="PBP1_ABC_sugar_binding-like"/>
    <property type="match status" value="1"/>
</dbReference>
<evidence type="ECO:0000256" key="2">
    <source>
        <dbReference type="ARBA" id="ARBA00007639"/>
    </source>
</evidence>
<accession>A0A368W2L8</accession>
<evidence type="ECO:0000313" key="5">
    <source>
        <dbReference type="EMBL" id="RCW48950.1"/>
    </source>
</evidence>
<protein>
    <submittedName>
        <fullName evidence="5">Monosaccharide ABC transporter substrate-binding protein (CUT2 family)</fullName>
    </submittedName>
</protein>
<sequence>MRKWTLIAVCAILLTVMAAFVVDAGINKLQPQKPHILFVPKTTGSQVEFWEVMRQGVNTAAEEFDVEVQVAGTLTESDIDGQIALLEQAIKDKPQVIILAATDYNRIVPVAKRIVAAGINLITVDSGLKDGISSSFIATDNYAAGQKAGQLLIDSIDQSELGPVAILNFVRGSATAMERERGVRESLAGYSDIQVLDTLYSDASEEQAYELTVELLRKEPTLRGIAALNEPSAVGAARAIKEKQAVSRVKLIGFDSSMEEIAYLEEDVLHATIVQKPFNMGYLAVKAAMDLSADKKVEPMIDTGSEVITKQNMYDSDKQKLLFPFVEK</sequence>
<keyword evidence="3" id="KW-0732">Signal</keyword>
<evidence type="ECO:0000256" key="1">
    <source>
        <dbReference type="ARBA" id="ARBA00004196"/>
    </source>
</evidence>
<feature type="domain" description="Periplasmic binding protein" evidence="4">
    <location>
        <begin position="36"/>
        <end position="295"/>
    </location>
</feature>
<dbReference type="EMBL" id="QPJD01000005">
    <property type="protein sequence ID" value="RCW48950.1"/>
    <property type="molecule type" value="Genomic_DNA"/>
</dbReference>
<proteinExistence type="inferred from homology"/>
<evidence type="ECO:0000259" key="4">
    <source>
        <dbReference type="Pfam" id="PF13407"/>
    </source>
</evidence>
<evidence type="ECO:0000256" key="3">
    <source>
        <dbReference type="ARBA" id="ARBA00022729"/>
    </source>
</evidence>
<reference evidence="5 6" key="1">
    <citation type="submission" date="2018-07" db="EMBL/GenBank/DDBJ databases">
        <title>Genomic Encyclopedia of Type Strains, Phase III (KMG-III): the genomes of soil and plant-associated and newly described type strains.</title>
        <authorList>
            <person name="Whitman W."/>
        </authorList>
    </citation>
    <scope>NUCLEOTIDE SEQUENCE [LARGE SCALE GENOMIC DNA]</scope>
    <source>
        <strain evidence="5 6">CECT 7506</strain>
    </source>
</reference>